<comment type="caution">
    <text evidence="2">The sequence shown here is derived from an EMBL/GenBank/DDBJ whole genome shotgun (WGS) entry which is preliminary data.</text>
</comment>
<name>A0A2P6TYT8_CHLSO</name>
<feature type="compositionally biased region" description="Acidic residues" evidence="1">
    <location>
        <begin position="256"/>
        <end position="266"/>
    </location>
</feature>
<feature type="compositionally biased region" description="Low complexity" evidence="1">
    <location>
        <begin position="737"/>
        <end position="759"/>
    </location>
</feature>
<feature type="compositionally biased region" description="Polar residues" evidence="1">
    <location>
        <begin position="478"/>
        <end position="501"/>
    </location>
</feature>
<dbReference type="OrthoDB" id="10552700at2759"/>
<feature type="region of interest" description="Disordered" evidence="1">
    <location>
        <begin position="110"/>
        <end position="188"/>
    </location>
</feature>
<dbReference type="EMBL" id="LHPG02000004">
    <property type="protein sequence ID" value="PRW59200.1"/>
    <property type="molecule type" value="Genomic_DNA"/>
</dbReference>
<evidence type="ECO:0000256" key="1">
    <source>
        <dbReference type="SAM" id="MobiDB-lite"/>
    </source>
</evidence>
<dbReference type="AlphaFoldDB" id="A0A2P6TYT8"/>
<sequence>MAAARTGTPWVSRAGQRHELGAYKHEAQAQLATDLANLLQAHFLARDSGAPQLQPELSMLPEASLEDLAEREEWVELCSEPSLDQAIQQLAESRLAEQLYYDLFSVETSDDDDMEAEQAVSQPQQQPQQQPAQQQQQQQQAHQEQPPPQQDQQQQPEVRQTEGPAQGEDAPAGAAQAANAAGQEVSLMGSRAASIESIEDGELVGARLPSGLLDQPAAELPKPEPTEGQGGLAADGPPTAVPTPAVPLAEAAVATEDVEMGSESGFEAEDAAAALQHLAALPSAAWQDGGSAGEDSEGDGGWAPGRKRRAVRAPSRGPPERKQRKQRPAKLWCRYPLDDERWALILSQSAISSRQISLPWTQPGDMACELLGTSWVEAVRRRTQSGTVRATAALLLEGDDGERQVSYALYQNTGASQKETRPQYIEKLHPVLQSRSASVGDVLLLRPMGPGRLHAQLVKSSSEEAQAVHAALGFDAPSEQQAWQSKHPSRQPSRASSQHDLSQLEASPGAAAAAAGGAAELALAGAAPLPPAATAAAEARQPSPGPQHAAPRQEHVSPAAKAATAAAYLQAVEQAAAADAVDEMLPHHKRPKWEHPDGSPQAAPAAPAPAPGREVHRKPSGLSALLHHPTPMAAPPPLPPAQQEQLRRAAMQQQIAMVSAAQRQAHALNRPGSVQRPPAAAGVVDTMTMRQTQLAMLQQYRTRLKEGSKEHEECSAHIAALQQSMQHLSKFAARPAAGGAAAAQQPPARPAAGVRPAAASTSLQHQMQQKGPAPRPPLLPARPPGVPVLPKPAAALPARPPGQPPAAMRQVQVMAALQSFAAGVAVRVPPGEEHRQHVNERLQALANQLDALLKGFWQQQGPK</sequence>
<feature type="compositionally biased region" description="Low complexity" evidence="1">
    <location>
        <begin position="117"/>
        <end position="184"/>
    </location>
</feature>
<evidence type="ECO:0000313" key="3">
    <source>
        <dbReference type="Proteomes" id="UP000239899"/>
    </source>
</evidence>
<gene>
    <name evidence="2" type="ORF">C2E21_2315</name>
</gene>
<feature type="region of interest" description="Disordered" evidence="1">
    <location>
        <begin position="285"/>
        <end position="328"/>
    </location>
</feature>
<reference evidence="2 3" key="1">
    <citation type="journal article" date="2018" name="Plant J.">
        <title>Genome sequences of Chlorella sorokiniana UTEX 1602 and Micractinium conductrix SAG 241.80: implications to maltose excretion by a green alga.</title>
        <authorList>
            <person name="Arriola M.B."/>
            <person name="Velmurugan N."/>
            <person name="Zhang Y."/>
            <person name="Plunkett M.H."/>
            <person name="Hondzo H."/>
            <person name="Barney B.M."/>
        </authorList>
    </citation>
    <scope>NUCLEOTIDE SEQUENCE [LARGE SCALE GENOMIC DNA]</scope>
    <source>
        <strain evidence="3">UTEX 1602</strain>
    </source>
</reference>
<keyword evidence="3" id="KW-1185">Reference proteome</keyword>
<organism evidence="2 3">
    <name type="scientific">Chlorella sorokiniana</name>
    <name type="common">Freshwater green alga</name>
    <dbReference type="NCBI Taxonomy" id="3076"/>
    <lineage>
        <taxon>Eukaryota</taxon>
        <taxon>Viridiplantae</taxon>
        <taxon>Chlorophyta</taxon>
        <taxon>core chlorophytes</taxon>
        <taxon>Trebouxiophyceae</taxon>
        <taxon>Chlorellales</taxon>
        <taxon>Chlorellaceae</taxon>
        <taxon>Chlorella clade</taxon>
        <taxon>Chlorella</taxon>
    </lineage>
</organism>
<accession>A0A2P6TYT8</accession>
<dbReference type="SUPFAM" id="SSF81995">
    <property type="entry name" value="beta-sandwich domain of Sec23/24"/>
    <property type="match status" value="1"/>
</dbReference>
<feature type="region of interest" description="Disordered" evidence="1">
    <location>
        <begin position="206"/>
        <end position="266"/>
    </location>
</feature>
<protein>
    <submittedName>
        <fullName evidence="2">Uncharacterized protein</fullName>
    </submittedName>
</protein>
<feature type="region of interest" description="Disordered" evidence="1">
    <location>
        <begin position="737"/>
        <end position="807"/>
    </location>
</feature>
<feature type="region of interest" description="Disordered" evidence="1">
    <location>
        <begin position="477"/>
        <end position="509"/>
    </location>
</feature>
<feature type="compositionally biased region" description="Low complexity" evidence="1">
    <location>
        <begin position="246"/>
        <end position="255"/>
    </location>
</feature>
<feature type="region of interest" description="Disordered" evidence="1">
    <location>
        <begin position="532"/>
        <end position="561"/>
    </location>
</feature>
<evidence type="ECO:0000313" key="2">
    <source>
        <dbReference type="EMBL" id="PRW59200.1"/>
    </source>
</evidence>
<feature type="compositionally biased region" description="Pro residues" evidence="1">
    <location>
        <begin position="773"/>
        <end position="790"/>
    </location>
</feature>
<dbReference type="Proteomes" id="UP000239899">
    <property type="component" value="Unassembled WGS sequence"/>
</dbReference>
<feature type="region of interest" description="Disordered" evidence="1">
    <location>
        <begin position="588"/>
        <end position="648"/>
    </location>
</feature>
<proteinExistence type="predicted"/>